<dbReference type="Pfam" id="PF16215">
    <property type="entry name" value="DUF4876"/>
    <property type="match status" value="1"/>
</dbReference>
<dbReference type="STRING" id="419005.HMPREF1860_00022"/>
<protein>
    <recommendedName>
        <fullName evidence="4">DUF4876 domain-containing protein</fullName>
    </recommendedName>
</protein>
<dbReference type="EMBL" id="LSDL01000003">
    <property type="protein sequence ID" value="KXB82144.1"/>
    <property type="molecule type" value="Genomic_DNA"/>
</dbReference>
<evidence type="ECO:0000256" key="1">
    <source>
        <dbReference type="SAM" id="SignalP"/>
    </source>
</evidence>
<proteinExistence type="predicted"/>
<dbReference type="Proteomes" id="UP000070531">
    <property type="component" value="Unassembled WGS sequence"/>
</dbReference>
<keyword evidence="1" id="KW-0732">Signal</keyword>
<dbReference type="InterPro" id="IPR032627">
    <property type="entry name" value="DUF4876"/>
</dbReference>
<comment type="caution">
    <text evidence="2">The sequence shown here is derived from an EMBL/GenBank/DDBJ whole genome shotgun (WGS) entry which is preliminary data.</text>
</comment>
<feature type="chain" id="PRO_5007462892" description="DUF4876 domain-containing protein" evidence="1">
    <location>
        <begin position="25"/>
        <end position="410"/>
    </location>
</feature>
<evidence type="ECO:0008006" key="4">
    <source>
        <dbReference type="Google" id="ProtNLM"/>
    </source>
</evidence>
<dbReference type="PATRIC" id="fig|419005.5.peg.23"/>
<sequence>MKMTKKVLFSITLLLNLCFFLVSCSTDHEPETVSKTSVKINLETPINIQVKELTNTVVLLTNKQTKEVYSIKDFSKTEKGYTAELKEIPVGSYSVKASGKLTYEANGKEAFMEVNSVNENVEIAGNSANEISLLLNGYTGKEGFVISEIFFRGTQTKAGKPYFADQYIKIANNTDKVMYADSLVIMESIYTNGNKHEYIKDYRNEGFAAQAIYMIPGNGKDVPVKPGETLLLALNAKNHKAVNPNSFDLSNANFEFYDVSTNIVKDEQNDNVKDLERLFTYSVSILMLNMSGVKAYAIAKIQGSKDDFLKNYKYAAQYHNEFNGKLMTQQAYFVPSLWVIDAVNVDMKDNPHDWNIIPVSMDSGYTYCNDNKKDKSGIGTAVVRKKKNGKYVDTNNSTEDFIPKATPTVK</sequence>
<name>A0A134BQ96_9BACT</name>
<evidence type="ECO:0000313" key="3">
    <source>
        <dbReference type="Proteomes" id="UP000070531"/>
    </source>
</evidence>
<organism evidence="2">
    <name type="scientific">Prevotella amnii</name>
    <dbReference type="NCBI Taxonomy" id="419005"/>
    <lineage>
        <taxon>Bacteria</taxon>
        <taxon>Pseudomonadati</taxon>
        <taxon>Bacteroidota</taxon>
        <taxon>Bacteroidia</taxon>
        <taxon>Bacteroidales</taxon>
        <taxon>Prevotellaceae</taxon>
        <taxon>Prevotella</taxon>
    </lineage>
</organism>
<evidence type="ECO:0000313" key="2">
    <source>
        <dbReference type="EMBL" id="KXB82144.1"/>
    </source>
</evidence>
<gene>
    <name evidence="2" type="ORF">HMPREF1860_00022</name>
</gene>
<reference evidence="2 3" key="1">
    <citation type="submission" date="2016-01" db="EMBL/GenBank/DDBJ databases">
        <authorList>
            <person name="Oliw E.H."/>
        </authorList>
    </citation>
    <scope>NUCLEOTIDE SEQUENCE [LARGE SCALE GENOMIC DNA]</scope>
    <source>
        <strain evidence="2 3">DNF00307</strain>
    </source>
</reference>
<dbReference type="AlphaFoldDB" id="A0A134BQ96"/>
<accession>A0A134BQ96</accession>
<dbReference type="PROSITE" id="PS51257">
    <property type="entry name" value="PROKAR_LIPOPROTEIN"/>
    <property type="match status" value="1"/>
</dbReference>
<feature type="signal peptide" evidence="1">
    <location>
        <begin position="1"/>
        <end position="24"/>
    </location>
</feature>